<comment type="function">
    <text evidence="9">Converts cobyric acid to cobinamide by the addition of aminopropanol on the F carboxylic group.</text>
</comment>
<evidence type="ECO:0000256" key="6">
    <source>
        <dbReference type="ARBA" id="ARBA00022692"/>
    </source>
</evidence>
<dbReference type="InterPro" id="IPR004485">
    <property type="entry name" value="Cobalamin_biosynth_CobD/CbiB"/>
</dbReference>
<dbReference type="PANTHER" id="PTHR34308">
    <property type="entry name" value="COBALAMIN BIOSYNTHESIS PROTEIN CBIB"/>
    <property type="match status" value="1"/>
</dbReference>
<evidence type="ECO:0000256" key="5">
    <source>
        <dbReference type="ARBA" id="ARBA00022573"/>
    </source>
</evidence>
<keyword evidence="8 9" id="KW-0472">Membrane</keyword>
<dbReference type="GO" id="GO:0009236">
    <property type="term" value="P:cobalamin biosynthetic process"/>
    <property type="evidence" value="ECO:0007669"/>
    <property type="project" value="UniProtKB-UniRule"/>
</dbReference>
<protein>
    <recommendedName>
        <fullName evidence="9">Cobalamin biosynthesis protein CobD</fullName>
    </recommendedName>
</protein>
<sequence>MLNGSRGRAVGLALGYGLDRALADPARWHPVAGFGTLAARLEQTTYADRRSAGVVHVALLVGAGVAVGAAAEHGARHRPVAQALLTAAATWTVLGGTTLDREAAAVGRLLEEGRLPEARTQVARLVGRDTRTLEVAEVARAALESVAENTSDAVVAPLVLGALVGVPGLLGYRAANTLDAMVGHRSARYARFGWAAARLDDLLNLPGARLTAALATVLGADPAASVRAWRRDAGAHPSPNAGPVEAAFAGALGVRLGGRTVYGTGPEARVELRPPLGEGPAPAPHDVARGRRLAARVGLGSLIVLAPIAARPVRPRRR</sequence>
<dbReference type="Proteomes" id="UP000077868">
    <property type="component" value="Chromosome"/>
</dbReference>
<evidence type="ECO:0000256" key="9">
    <source>
        <dbReference type="HAMAP-Rule" id="MF_00024"/>
    </source>
</evidence>
<comment type="pathway">
    <text evidence="2 9">Cofactor biosynthesis; adenosylcobalamin biosynthesis.</text>
</comment>
<evidence type="ECO:0000256" key="8">
    <source>
        <dbReference type="ARBA" id="ARBA00023136"/>
    </source>
</evidence>
<dbReference type="GO" id="GO:0005886">
    <property type="term" value="C:plasma membrane"/>
    <property type="evidence" value="ECO:0007669"/>
    <property type="project" value="UniProtKB-SubCell"/>
</dbReference>
<reference evidence="10 11" key="1">
    <citation type="submission" date="2016-03" db="EMBL/GenBank/DDBJ databases">
        <title>Complete genome sequence of a soil Actinobacterium, Nocardioides dokdonensis FR1436.</title>
        <authorList>
            <person name="Kwon S.-K."/>
            <person name="Kim K."/>
            <person name="Kim J.F."/>
        </authorList>
    </citation>
    <scope>NUCLEOTIDE SEQUENCE [LARGE SCALE GENOMIC DNA]</scope>
    <source>
        <strain evidence="10 11">FR1436</strain>
    </source>
</reference>
<evidence type="ECO:0000256" key="3">
    <source>
        <dbReference type="ARBA" id="ARBA00006263"/>
    </source>
</evidence>
<gene>
    <name evidence="9" type="primary">cobD</name>
    <name evidence="10" type="ORF">I601_3851</name>
</gene>
<accession>A0A1A9GRJ3</accession>
<dbReference type="NCBIfam" id="TIGR00380">
    <property type="entry name" value="cobal_cbiB"/>
    <property type="match status" value="1"/>
</dbReference>
<keyword evidence="6 9" id="KW-0812">Transmembrane</keyword>
<evidence type="ECO:0000256" key="2">
    <source>
        <dbReference type="ARBA" id="ARBA00004953"/>
    </source>
</evidence>
<comment type="subcellular location">
    <subcellularLocation>
        <location evidence="1 9">Cell membrane</location>
        <topology evidence="1 9">Multi-pass membrane protein</topology>
    </subcellularLocation>
</comment>
<dbReference type="PANTHER" id="PTHR34308:SF1">
    <property type="entry name" value="COBALAMIN BIOSYNTHESIS PROTEIN CBIB"/>
    <property type="match status" value="1"/>
</dbReference>
<dbReference type="PATRIC" id="fig|1300347.3.peg.3859"/>
<dbReference type="UniPathway" id="UPA00148"/>
<evidence type="ECO:0000256" key="4">
    <source>
        <dbReference type="ARBA" id="ARBA00022475"/>
    </source>
</evidence>
<evidence type="ECO:0000256" key="7">
    <source>
        <dbReference type="ARBA" id="ARBA00022989"/>
    </source>
</evidence>
<keyword evidence="7 9" id="KW-1133">Transmembrane helix</keyword>
<keyword evidence="4 9" id="KW-1003">Cell membrane</keyword>
<evidence type="ECO:0000313" key="10">
    <source>
        <dbReference type="EMBL" id="ANH40250.1"/>
    </source>
</evidence>
<evidence type="ECO:0000313" key="11">
    <source>
        <dbReference type="Proteomes" id="UP000077868"/>
    </source>
</evidence>
<dbReference type="Pfam" id="PF03186">
    <property type="entry name" value="CobD_Cbib"/>
    <property type="match status" value="1"/>
</dbReference>
<dbReference type="HAMAP" id="MF_00024">
    <property type="entry name" value="CobD_CbiB"/>
    <property type="match status" value="1"/>
</dbReference>
<name>A0A1A9GRJ3_9ACTN</name>
<comment type="similarity">
    <text evidence="3 9">Belongs to the CobD/CbiB family.</text>
</comment>
<dbReference type="GO" id="GO:0048472">
    <property type="term" value="F:threonine-phosphate decarboxylase activity"/>
    <property type="evidence" value="ECO:0007669"/>
    <property type="project" value="InterPro"/>
</dbReference>
<dbReference type="AlphaFoldDB" id="A0A1A9GRJ3"/>
<dbReference type="GO" id="GO:0015420">
    <property type="term" value="F:ABC-type vitamin B12 transporter activity"/>
    <property type="evidence" value="ECO:0007669"/>
    <property type="project" value="UniProtKB-UniRule"/>
</dbReference>
<organism evidence="10 11">
    <name type="scientific">Nocardioides dokdonensis FR1436</name>
    <dbReference type="NCBI Taxonomy" id="1300347"/>
    <lineage>
        <taxon>Bacteria</taxon>
        <taxon>Bacillati</taxon>
        <taxon>Actinomycetota</taxon>
        <taxon>Actinomycetes</taxon>
        <taxon>Propionibacteriales</taxon>
        <taxon>Nocardioidaceae</taxon>
        <taxon>Nocardioides</taxon>
    </lineage>
</organism>
<dbReference type="STRING" id="1300347.I601_3851"/>
<dbReference type="KEGG" id="ndk:I601_3851"/>
<dbReference type="EMBL" id="CP015079">
    <property type="protein sequence ID" value="ANH40250.1"/>
    <property type="molecule type" value="Genomic_DNA"/>
</dbReference>
<dbReference type="NCBIfam" id="NF002276">
    <property type="entry name" value="PRK01209.1-4"/>
    <property type="match status" value="1"/>
</dbReference>
<dbReference type="RefSeq" id="WP_179948547.1">
    <property type="nucleotide sequence ID" value="NZ_CP015079.1"/>
</dbReference>
<proteinExistence type="inferred from homology"/>
<keyword evidence="5 9" id="KW-0169">Cobalamin biosynthesis</keyword>
<evidence type="ECO:0000256" key="1">
    <source>
        <dbReference type="ARBA" id="ARBA00004651"/>
    </source>
</evidence>
<keyword evidence="11" id="KW-1185">Reference proteome</keyword>